<sequence length="88" mass="10247">MSHLINLLIIQLFHWFQYLPPMAPFPPSKIFKIVPQHLLLDLNPLKYFSLELLLVIPRLGHHSTLVISSILNSTDRQDTGYQRWVGSK</sequence>
<dbReference type="Proteomes" id="UP000324800">
    <property type="component" value="Unassembled WGS sequence"/>
</dbReference>
<proteinExistence type="predicted"/>
<evidence type="ECO:0000313" key="3">
    <source>
        <dbReference type="Proteomes" id="UP000324800"/>
    </source>
</evidence>
<protein>
    <submittedName>
        <fullName evidence="2">Uncharacterized protein</fullName>
    </submittedName>
</protein>
<comment type="caution">
    <text evidence="2">The sequence shown here is derived from an EMBL/GenBank/DDBJ whole genome shotgun (WGS) entry which is preliminary data.</text>
</comment>
<keyword evidence="1" id="KW-0732">Signal</keyword>
<evidence type="ECO:0000256" key="1">
    <source>
        <dbReference type="SAM" id="SignalP"/>
    </source>
</evidence>
<feature type="chain" id="PRO_5023913821" evidence="1">
    <location>
        <begin position="25"/>
        <end position="88"/>
    </location>
</feature>
<reference evidence="2 3" key="1">
    <citation type="submission" date="2019-03" db="EMBL/GenBank/DDBJ databases">
        <title>Single cell metagenomics reveals metabolic interactions within the superorganism composed of flagellate Streblomastix strix and complex community of Bacteroidetes bacteria on its surface.</title>
        <authorList>
            <person name="Treitli S.C."/>
            <person name="Kolisko M."/>
            <person name="Husnik F."/>
            <person name="Keeling P."/>
            <person name="Hampl V."/>
        </authorList>
    </citation>
    <scope>NUCLEOTIDE SEQUENCE [LARGE SCALE GENOMIC DNA]</scope>
    <source>
        <strain evidence="2">ST1C</strain>
    </source>
</reference>
<feature type="signal peptide" evidence="1">
    <location>
        <begin position="1"/>
        <end position="24"/>
    </location>
</feature>
<dbReference type="EMBL" id="SNRW01012467">
    <property type="protein sequence ID" value="KAA6373786.1"/>
    <property type="molecule type" value="Genomic_DNA"/>
</dbReference>
<evidence type="ECO:0000313" key="2">
    <source>
        <dbReference type="EMBL" id="KAA6373786.1"/>
    </source>
</evidence>
<organism evidence="2 3">
    <name type="scientific">Streblomastix strix</name>
    <dbReference type="NCBI Taxonomy" id="222440"/>
    <lineage>
        <taxon>Eukaryota</taxon>
        <taxon>Metamonada</taxon>
        <taxon>Preaxostyla</taxon>
        <taxon>Oxymonadida</taxon>
        <taxon>Streblomastigidae</taxon>
        <taxon>Streblomastix</taxon>
    </lineage>
</organism>
<accession>A0A5J4UT08</accession>
<dbReference type="AlphaFoldDB" id="A0A5J4UT08"/>
<name>A0A5J4UT08_9EUKA</name>
<gene>
    <name evidence="2" type="ORF">EZS28_030688</name>
</gene>